<accession>A0A2A6B4X5</accession>
<dbReference type="PANTHER" id="PTHR35180">
    <property type="entry name" value="PROTEIN CBG06219"/>
    <property type="match status" value="1"/>
</dbReference>
<sequence>MIRVLIFALLITFVLAEGSDTPDYHCKWMSTSPFCVRQHCEKGWTEMFASGTVWSNKDYVEPFGTPCLNGEKTLCCKDDSLELDPKKYCRFNVGHLCPDNKLALAIKFRHCGSLCEIPYHGFCCEPDIFGKTPESEARKGMPSPTSWSPTTVFGRSGPLEPPCFWLGTAPTCAPAYCPHDSTEFATVFAAKSHYQHAQAFGKDCHTGEKRLCCKNEGIFADPERHCRYFVDSFCPFNTTTVFMKRISWNNVQNTHFDGFCCDPIVFGLKEREI</sequence>
<protein>
    <submittedName>
        <fullName evidence="1">Uncharacterized protein</fullName>
    </submittedName>
</protein>
<evidence type="ECO:0000313" key="2">
    <source>
        <dbReference type="Proteomes" id="UP000005239"/>
    </source>
</evidence>
<evidence type="ECO:0000313" key="1">
    <source>
        <dbReference type="EnsemblMetazoa" id="PPA33895.1"/>
    </source>
</evidence>
<accession>A0A8R1UJM9</accession>
<dbReference type="EnsemblMetazoa" id="PPA33895.1">
    <property type="protein sequence ID" value="PPA33895.1"/>
    <property type="gene ID" value="WBGene00272264"/>
</dbReference>
<keyword evidence="2" id="KW-1185">Reference proteome</keyword>
<reference evidence="1" key="2">
    <citation type="submission" date="2022-06" db="UniProtKB">
        <authorList>
            <consortium name="EnsemblMetazoa"/>
        </authorList>
    </citation>
    <scope>IDENTIFICATION</scope>
    <source>
        <strain evidence="1">PS312</strain>
    </source>
</reference>
<organism evidence="1 2">
    <name type="scientific">Pristionchus pacificus</name>
    <name type="common">Parasitic nematode worm</name>
    <dbReference type="NCBI Taxonomy" id="54126"/>
    <lineage>
        <taxon>Eukaryota</taxon>
        <taxon>Metazoa</taxon>
        <taxon>Ecdysozoa</taxon>
        <taxon>Nematoda</taxon>
        <taxon>Chromadorea</taxon>
        <taxon>Rhabditida</taxon>
        <taxon>Rhabditina</taxon>
        <taxon>Diplogasteromorpha</taxon>
        <taxon>Diplogasteroidea</taxon>
        <taxon>Neodiplogasteridae</taxon>
        <taxon>Pristionchus</taxon>
    </lineage>
</organism>
<reference evidence="2" key="1">
    <citation type="journal article" date="2008" name="Nat. Genet.">
        <title>The Pristionchus pacificus genome provides a unique perspective on nematode lifestyle and parasitism.</title>
        <authorList>
            <person name="Dieterich C."/>
            <person name="Clifton S.W."/>
            <person name="Schuster L.N."/>
            <person name="Chinwalla A."/>
            <person name="Delehaunty K."/>
            <person name="Dinkelacker I."/>
            <person name="Fulton L."/>
            <person name="Fulton R."/>
            <person name="Godfrey J."/>
            <person name="Minx P."/>
            <person name="Mitreva M."/>
            <person name="Roeseler W."/>
            <person name="Tian H."/>
            <person name="Witte H."/>
            <person name="Yang S.P."/>
            <person name="Wilson R.K."/>
            <person name="Sommer R.J."/>
        </authorList>
    </citation>
    <scope>NUCLEOTIDE SEQUENCE [LARGE SCALE GENOMIC DNA]</scope>
    <source>
        <strain evidence="2">PS312</strain>
    </source>
</reference>
<proteinExistence type="predicted"/>
<dbReference type="AlphaFoldDB" id="A0A2A6B4X5"/>
<gene>
    <name evidence="1" type="primary">WBGene00272264</name>
</gene>
<dbReference type="PANTHER" id="PTHR35180:SF7">
    <property type="entry name" value="SRCR DOMAIN-CONTAINING PROTEIN"/>
    <property type="match status" value="1"/>
</dbReference>
<name>A0A2A6B4X5_PRIPA</name>
<dbReference type="Proteomes" id="UP000005239">
    <property type="component" value="Unassembled WGS sequence"/>
</dbReference>